<organism evidence="2 3">
    <name type="scientific">Habropoda laboriosa</name>
    <dbReference type="NCBI Taxonomy" id="597456"/>
    <lineage>
        <taxon>Eukaryota</taxon>
        <taxon>Metazoa</taxon>
        <taxon>Ecdysozoa</taxon>
        <taxon>Arthropoda</taxon>
        <taxon>Hexapoda</taxon>
        <taxon>Insecta</taxon>
        <taxon>Pterygota</taxon>
        <taxon>Neoptera</taxon>
        <taxon>Endopterygota</taxon>
        <taxon>Hymenoptera</taxon>
        <taxon>Apocrita</taxon>
        <taxon>Aculeata</taxon>
        <taxon>Apoidea</taxon>
        <taxon>Anthophila</taxon>
        <taxon>Apidae</taxon>
        <taxon>Habropoda</taxon>
    </lineage>
</organism>
<sequence length="298" mass="33197">MQASRQMFPSVFNQDDRVQDTGNALPGVERSSFGVQVPDREEKEPNIAMLHFIAKATLLSSRTKKPSLDSSPRGPRVARPRTERSNRVWQAHRKAARASHRLLERGSVAELATSRSKLRAARPGITGTDARLSAAGQKAAQKRDTAEFSSRPIAARELRRSNHANLDGKKEPRLRSFEETSLDRFTGGSKCTNPKEQQRSVGVPSRDSDTGDPGFSDRSRGEAEQRGQDEWESAKPLNESKIYESTPASPVLFILAPIHIYLTPIVRLQTPPTRRYMNEKTSISQSSSTENICYKSVK</sequence>
<evidence type="ECO:0000313" key="2">
    <source>
        <dbReference type="EMBL" id="KOC63560.1"/>
    </source>
</evidence>
<feature type="region of interest" description="Disordered" evidence="1">
    <location>
        <begin position="61"/>
        <end position="238"/>
    </location>
</feature>
<keyword evidence="3" id="KW-1185">Reference proteome</keyword>
<dbReference type="AlphaFoldDB" id="A0A0L7QY60"/>
<feature type="compositionally biased region" description="Polar residues" evidence="1">
    <location>
        <begin position="1"/>
        <end position="13"/>
    </location>
</feature>
<feature type="region of interest" description="Disordered" evidence="1">
    <location>
        <begin position="277"/>
        <end position="298"/>
    </location>
</feature>
<feature type="compositionally biased region" description="Polar residues" evidence="1">
    <location>
        <begin position="279"/>
        <end position="291"/>
    </location>
</feature>
<dbReference type="EMBL" id="KQ414694">
    <property type="protein sequence ID" value="KOC63560.1"/>
    <property type="molecule type" value="Genomic_DNA"/>
</dbReference>
<proteinExistence type="predicted"/>
<accession>A0A0L7QY60</accession>
<feature type="compositionally biased region" description="Basic and acidic residues" evidence="1">
    <location>
        <begin position="154"/>
        <end position="182"/>
    </location>
</feature>
<reference evidence="2 3" key="1">
    <citation type="submission" date="2015-07" db="EMBL/GenBank/DDBJ databases">
        <title>The genome of Habropoda laboriosa.</title>
        <authorList>
            <person name="Pan H."/>
            <person name="Kapheim K."/>
        </authorList>
    </citation>
    <scope>NUCLEOTIDE SEQUENCE [LARGE SCALE GENOMIC DNA]</scope>
    <source>
        <strain evidence="2">0110345459</strain>
    </source>
</reference>
<dbReference type="Proteomes" id="UP000053825">
    <property type="component" value="Unassembled WGS sequence"/>
</dbReference>
<feature type="region of interest" description="Disordered" evidence="1">
    <location>
        <begin position="1"/>
        <end position="40"/>
    </location>
</feature>
<evidence type="ECO:0000256" key="1">
    <source>
        <dbReference type="SAM" id="MobiDB-lite"/>
    </source>
</evidence>
<feature type="compositionally biased region" description="Basic residues" evidence="1">
    <location>
        <begin position="90"/>
        <end position="100"/>
    </location>
</feature>
<name>A0A0L7QY60_9HYME</name>
<evidence type="ECO:0000313" key="3">
    <source>
        <dbReference type="Proteomes" id="UP000053825"/>
    </source>
</evidence>
<feature type="compositionally biased region" description="Basic and acidic residues" evidence="1">
    <location>
        <begin position="215"/>
        <end position="233"/>
    </location>
</feature>
<protein>
    <submittedName>
        <fullName evidence="2">Uncharacterized protein</fullName>
    </submittedName>
</protein>
<gene>
    <name evidence="2" type="ORF">WH47_02307</name>
</gene>